<gene>
    <name evidence="2" type="ORF">METZ01_LOCUS306094</name>
</gene>
<proteinExistence type="predicted"/>
<dbReference type="Pfam" id="PF23899">
    <property type="entry name" value="SU10_portal"/>
    <property type="match status" value="1"/>
</dbReference>
<name>A0A382MXI8_9ZZZZ</name>
<evidence type="ECO:0000256" key="1">
    <source>
        <dbReference type="SAM" id="MobiDB-lite"/>
    </source>
</evidence>
<reference evidence="2" key="1">
    <citation type="submission" date="2018-05" db="EMBL/GenBank/DDBJ databases">
        <authorList>
            <person name="Lanie J.A."/>
            <person name="Ng W.-L."/>
            <person name="Kazmierczak K.M."/>
            <person name="Andrzejewski T.M."/>
            <person name="Davidsen T.M."/>
            <person name="Wayne K.J."/>
            <person name="Tettelin H."/>
            <person name="Glass J.I."/>
            <person name="Rusch D."/>
            <person name="Podicherti R."/>
            <person name="Tsui H.-C.T."/>
            <person name="Winkler M.E."/>
        </authorList>
    </citation>
    <scope>NUCLEOTIDE SEQUENCE</scope>
</reference>
<sequence>MSHADDPNLDTTETDASTLVPDWSNPPSLADLKQDHESAQVAHQVHVDEVDAWLRVLDGDQTINAKRGRSKLVPRLARRQAEWRYAALSEPFLSTDDLFNTAPQTFEDKDSAVQNGMLLNYQLNCRMDKVSFIDEYVRTAVDEGTVVVRVGWEFEEDKRKVYKDVMEMQVVAGPDGQPVQQEVKVGEKSSIKTITTKNQPVLTVCDYNNLVLDPTCEGDIEKANFAVYSFETSLSELKKDGRYKNLDDIN</sequence>
<feature type="region of interest" description="Disordered" evidence="1">
    <location>
        <begin position="1"/>
        <end position="28"/>
    </location>
</feature>
<organism evidence="2">
    <name type="scientific">marine metagenome</name>
    <dbReference type="NCBI Taxonomy" id="408172"/>
    <lineage>
        <taxon>unclassified sequences</taxon>
        <taxon>metagenomes</taxon>
        <taxon>ecological metagenomes</taxon>
    </lineage>
</organism>
<feature type="non-terminal residue" evidence="2">
    <location>
        <position position="250"/>
    </location>
</feature>
<protein>
    <submittedName>
        <fullName evidence="2">Uncharacterized protein</fullName>
    </submittedName>
</protein>
<dbReference type="EMBL" id="UINC01096395">
    <property type="protein sequence ID" value="SVC53240.1"/>
    <property type="molecule type" value="Genomic_DNA"/>
</dbReference>
<dbReference type="AlphaFoldDB" id="A0A382MXI8"/>
<dbReference type="InterPro" id="IPR056909">
    <property type="entry name" value="SU10_portal"/>
</dbReference>
<accession>A0A382MXI8</accession>
<evidence type="ECO:0000313" key="2">
    <source>
        <dbReference type="EMBL" id="SVC53240.1"/>
    </source>
</evidence>